<evidence type="ECO:0000256" key="1">
    <source>
        <dbReference type="SAM" id="SignalP"/>
    </source>
</evidence>
<evidence type="ECO:0000313" key="3">
    <source>
        <dbReference type="Proteomes" id="UP000298652"/>
    </source>
</evidence>
<feature type="signal peptide" evidence="1">
    <location>
        <begin position="1"/>
        <end position="17"/>
    </location>
</feature>
<reference evidence="2" key="1">
    <citation type="submission" date="2019-03" db="EMBL/GenBank/DDBJ databases">
        <title>WGS assembly of Setaria viridis.</title>
        <authorList>
            <person name="Huang P."/>
            <person name="Jenkins J."/>
            <person name="Grimwood J."/>
            <person name="Barry K."/>
            <person name="Healey A."/>
            <person name="Mamidi S."/>
            <person name="Sreedasyam A."/>
            <person name="Shu S."/>
            <person name="Feldman M."/>
            <person name="Wu J."/>
            <person name="Yu Y."/>
            <person name="Chen C."/>
            <person name="Johnson J."/>
            <person name="Rokhsar D."/>
            <person name="Baxter I."/>
            <person name="Schmutz J."/>
            <person name="Brutnell T."/>
            <person name="Kellogg E."/>
        </authorList>
    </citation>
    <scope>NUCLEOTIDE SEQUENCE [LARGE SCALE GENOMIC DNA]</scope>
</reference>
<dbReference type="EMBL" id="CM016555">
    <property type="protein sequence ID" value="TKW20722.1"/>
    <property type="molecule type" value="Genomic_DNA"/>
</dbReference>
<keyword evidence="3" id="KW-1185">Reference proteome</keyword>
<sequence>MYNFALFALLFLQVSEQLDSPHDDSARYLSPENHSTLYCIHHV</sequence>
<dbReference type="AlphaFoldDB" id="A0A4U6UXT7"/>
<evidence type="ECO:0000313" key="2">
    <source>
        <dbReference type="EMBL" id="TKW20722.1"/>
    </source>
</evidence>
<name>A0A4U6UXT7_SETVI</name>
<organism evidence="2 3">
    <name type="scientific">Setaria viridis</name>
    <name type="common">Green bristlegrass</name>
    <name type="synonym">Setaria italica subsp. viridis</name>
    <dbReference type="NCBI Taxonomy" id="4556"/>
    <lineage>
        <taxon>Eukaryota</taxon>
        <taxon>Viridiplantae</taxon>
        <taxon>Streptophyta</taxon>
        <taxon>Embryophyta</taxon>
        <taxon>Tracheophyta</taxon>
        <taxon>Spermatophyta</taxon>
        <taxon>Magnoliopsida</taxon>
        <taxon>Liliopsida</taxon>
        <taxon>Poales</taxon>
        <taxon>Poaceae</taxon>
        <taxon>PACMAD clade</taxon>
        <taxon>Panicoideae</taxon>
        <taxon>Panicodae</taxon>
        <taxon>Paniceae</taxon>
        <taxon>Cenchrinae</taxon>
        <taxon>Setaria</taxon>
    </lineage>
</organism>
<protein>
    <submittedName>
        <fullName evidence="2">Uncharacterized protein</fullName>
    </submittedName>
</protein>
<accession>A0A4U6UXT7</accession>
<keyword evidence="1" id="KW-0732">Signal</keyword>
<feature type="chain" id="PRO_5020344099" evidence="1">
    <location>
        <begin position="18"/>
        <end position="43"/>
    </location>
</feature>
<dbReference type="Proteomes" id="UP000298652">
    <property type="component" value="Chromosome 4"/>
</dbReference>
<dbReference type="Gramene" id="TKW20722">
    <property type="protein sequence ID" value="TKW20722"/>
    <property type="gene ID" value="SEVIR_4G107901v2"/>
</dbReference>
<proteinExistence type="predicted"/>
<gene>
    <name evidence="2" type="ORF">SEVIR_4G107901v2</name>
</gene>